<dbReference type="Gene3D" id="1.20.120.530">
    <property type="entry name" value="GntR ligand-binding domain-like"/>
    <property type="match status" value="1"/>
</dbReference>
<dbReference type="SMART" id="SM00345">
    <property type="entry name" value="HTH_GNTR"/>
    <property type="match status" value="1"/>
</dbReference>
<dbReference type="GO" id="GO:0003677">
    <property type="term" value="F:DNA binding"/>
    <property type="evidence" value="ECO:0007669"/>
    <property type="project" value="UniProtKB-KW"/>
</dbReference>
<sequence>MNEQTATHAGKRRSLTAHVQAVLRERIAGGTIRPGDRLPTEKALIEEFGVSRTVIREAVARLAADGLVEPRQGAGVFVLEPPKTEAGALSLLSADSGKISSILEALELRTAVEIEAAGLAAERCSPAQEAKIGEALDEIDAAVARGESATAVDFAFHLAIAEATNNRYYWEFLEFLGNRTIPRAQFARKDGSAPVPMATLRQFQAEHRHIAEAIAARDPDRARDAMRLHLRGSLERYRALIRRKD</sequence>
<dbReference type="Pfam" id="PF00392">
    <property type="entry name" value="GntR"/>
    <property type="match status" value="1"/>
</dbReference>
<evidence type="ECO:0000313" key="6">
    <source>
        <dbReference type="Proteomes" id="UP000593594"/>
    </source>
</evidence>
<proteinExistence type="predicted"/>
<dbReference type="PANTHER" id="PTHR43537:SF5">
    <property type="entry name" value="UXU OPERON TRANSCRIPTIONAL REGULATOR"/>
    <property type="match status" value="1"/>
</dbReference>
<dbReference type="PROSITE" id="PS50949">
    <property type="entry name" value="HTH_GNTR"/>
    <property type="match status" value="1"/>
</dbReference>
<name>A0A7S8C120_9HYPH</name>
<dbReference type="AlphaFoldDB" id="A0A7S8C120"/>
<dbReference type="InterPro" id="IPR036390">
    <property type="entry name" value="WH_DNA-bd_sf"/>
</dbReference>
<dbReference type="Proteomes" id="UP000593594">
    <property type="component" value="Chromosome"/>
</dbReference>
<dbReference type="SUPFAM" id="SSF46785">
    <property type="entry name" value="Winged helix' DNA-binding domain"/>
    <property type="match status" value="1"/>
</dbReference>
<evidence type="ECO:0000259" key="4">
    <source>
        <dbReference type="PROSITE" id="PS50949"/>
    </source>
</evidence>
<protein>
    <submittedName>
        <fullName evidence="5">FadR family transcriptional regulator</fullName>
    </submittedName>
</protein>
<dbReference type="RefSeq" id="WP_213162609.1">
    <property type="nucleotide sequence ID" value="NZ_CP058214.1"/>
</dbReference>
<dbReference type="EMBL" id="CP058214">
    <property type="protein sequence ID" value="QPC41391.1"/>
    <property type="molecule type" value="Genomic_DNA"/>
</dbReference>
<gene>
    <name evidence="5" type="ORF">HW532_00725</name>
</gene>
<dbReference type="PANTHER" id="PTHR43537">
    <property type="entry name" value="TRANSCRIPTIONAL REGULATOR, GNTR FAMILY"/>
    <property type="match status" value="1"/>
</dbReference>
<evidence type="ECO:0000256" key="2">
    <source>
        <dbReference type="ARBA" id="ARBA00023125"/>
    </source>
</evidence>
<evidence type="ECO:0000313" key="5">
    <source>
        <dbReference type="EMBL" id="QPC41391.1"/>
    </source>
</evidence>
<feature type="domain" description="HTH gntR-type" evidence="4">
    <location>
        <begin position="13"/>
        <end position="81"/>
    </location>
</feature>
<organism evidence="5 6">
    <name type="scientific">Kaustia mangrovi</name>
    <dbReference type="NCBI Taxonomy" id="2593653"/>
    <lineage>
        <taxon>Bacteria</taxon>
        <taxon>Pseudomonadati</taxon>
        <taxon>Pseudomonadota</taxon>
        <taxon>Alphaproteobacteria</taxon>
        <taxon>Hyphomicrobiales</taxon>
        <taxon>Parvibaculaceae</taxon>
        <taxon>Kaustia</taxon>
    </lineage>
</organism>
<dbReference type="KEGG" id="kmn:HW532_00725"/>
<dbReference type="InterPro" id="IPR008920">
    <property type="entry name" value="TF_FadR/GntR_C"/>
</dbReference>
<dbReference type="PRINTS" id="PR00035">
    <property type="entry name" value="HTHGNTR"/>
</dbReference>
<dbReference type="InterPro" id="IPR000524">
    <property type="entry name" value="Tscrpt_reg_HTH_GntR"/>
</dbReference>
<dbReference type="Gene3D" id="1.10.10.10">
    <property type="entry name" value="Winged helix-like DNA-binding domain superfamily/Winged helix DNA-binding domain"/>
    <property type="match status" value="1"/>
</dbReference>
<evidence type="ECO:0000256" key="3">
    <source>
        <dbReference type="ARBA" id="ARBA00023163"/>
    </source>
</evidence>
<dbReference type="GO" id="GO:0003700">
    <property type="term" value="F:DNA-binding transcription factor activity"/>
    <property type="evidence" value="ECO:0007669"/>
    <property type="project" value="InterPro"/>
</dbReference>
<dbReference type="InterPro" id="IPR011711">
    <property type="entry name" value="GntR_C"/>
</dbReference>
<dbReference type="SUPFAM" id="SSF48008">
    <property type="entry name" value="GntR ligand-binding domain-like"/>
    <property type="match status" value="1"/>
</dbReference>
<dbReference type="CDD" id="cd07377">
    <property type="entry name" value="WHTH_GntR"/>
    <property type="match status" value="1"/>
</dbReference>
<keyword evidence="2" id="KW-0238">DNA-binding</keyword>
<keyword evidence="1" id="KW-0805">Transcription regulation</keyword>
<evidence type="ECO:0000256" key="1">
    <source>
        <dbReference type="ARBA" id="ARBA00023015"/>
    </source>
</evidence>
<keyword evidence="3" id="KW-0804">Transcription</keyword>
<keyword evidence="6" id="KW-1185">Reference proteome</keyword>
<reference evidence="5 6" key="1">
    <citation type="submission" date="2020-06" db="EMBL/GenBank/DDBJ databases">
        <title>Genome sequence of 2 isolates from Red Sea Mangroves.</title>
        <authorList>
            <person name="Sefrji F."/>
            <person name="Michoud G."/>
            <person name="Merlino G."/>
            <person name="Daffonchio D."/>
        </authorList>
    </citation>
    <scope>NUCLEOTIDE SEQUENCE [LARGE SCALE GENOMIC DNA]</scope>
    <source>
        <strain evidence="5 6">R1DC25</strain>
    </source>
</reference>
<dbReference type="Pfam" id="PF07729">
    <property type="entry name" value="FCD"/>
    <property type="match status" value="1"/>
</dbReference>
<accession>A0A7S8C120</accession>
<dbReference type="SMART" id="SM00895">
    <property type="entry name" value="FCD"/>
    <property type="match status" value="1"/>
</dbReference>
<dbReference type="InterPro" id="IPR036388">
    <property type="entry name" value="WH-like_DNA-bd_sf"/>
</dbReference>